<dbReference type="AlphaFoldDB" id="A0A090Q556"/>
<keyword evidence="2" id="KW-1185">Reference proteome</keyword>
<evidence type="ECO:0000313" key="2">
    <source>
        <dbReference type="Proteomes" id="UP000029221"/>
    </source>
</evidence>
<accession>A0A2S7TD42</accession>
<dbReference type="PANTHER" id="PTHR37305">
    <property type="entry name" value="INTEGRAL MEMBRANE PROTEIN-RELATED"/>
    <property type="match status" value="1"/>
</dbReference>
<dbReference type="OrthoDB" id="1452202at2"/>
<name>A0A090Q556_9FLAO</name>
<dbReference type="Pfam" id="PF12730">
    <property type="entry name" value="ABC2_membrane_4"/>
    <property type="match status" value="1"/>
</dbReference>
<dbReference type="eggNOG" id="COG1277">
    <property type="taxonomic scope" value="Bacteria"/>
</dbReference>
<reference evidence="1" key="1">
    <citation type="journal article" date="2014" name="Genome Announc.">
        <title>Draft Genome Sequences of Marine Flavobacterium Nonlabens Strains NR17, NR24, NR27, NR32, NR33, and Ara13.</title>
        <authorList>
            <person name="Nakanishi M."/>
            <person name="Meirelles P."/>
            <person name="Suzuki R."/>
            <person name="Takatani N."/>
            <person name="Mino S."/>
            <person name="Suda W."/>
            <person name="Oshima K."/>
            <person name="Hattori M."/>
            <person name="Ohkuma M."/>
            <person name="Hosokawa M."/>
            <person name="Miyashita K."/>
            <person name="Thompson F.L."/>
            <person name="Niwa A."/>
            <person name="Sawabe T."/>
            <person name="Sawabe T."/>
        </authorList>
    </citation>
    <scope>NUCLEOTIDE SEQUENCE [LARGE SCALE GENOMIC DNA]</scope>
    <source>
        <strain evidence="1">JCM 19294</strain>
    </source>
</reference>
<sequence length="281" mass="32003">MLRLLDIEFHKFKHSKSSKVLTIIYLTIIVVLMLTGIIPITINGEKYALSDLGLFNFPLVWHLSTYFASFLKVFIAIVIVSLTASEYSNRTLKQNLIDGLSKKELLLSKVYFTIVLAITATVIVFLASLILGLIYSDFDEPSIIFSQMGYLGGFFLAHLVFFTFCLFAGILVKRGAFALGLVFVYYIFESIINAVAKGLDTYYDWNIYDGYLVHILPLNAMSNLIKQPFTKIDLVKSTTSQIPIEGLEFTYDIEWLDIISVLIWSGLFVYWSFALLKRRDL</sequence>
<dbReference type="STRING" id="319236.BST91_03365"/>
<dbReference type="RefSeq" id="WP_042278397.1">
    <property type="nucleotide sequence ID" value="NZ_BBML01000003.1"/>
</dbReference>
<gene>
    <name evidence="1" type="ORF">JCM19294_1177</name>
</gene>
<protein>
    <submittedName>
        <fullName evidence="1">Uncharacterized protein</fullName>
    </submittedName>
</protein>
<comment type="caution">
    <text evidence="1">The sequence shown here is derived from an EMBL/GenBank/DDBJ whole genome shotgun (WGS) entry which is preliminary data.</text>
</comment>
<accession>A0A090Q556</accession>
<dbReference type="PANTHER" id="PTHR37305:SF1">
    <property type="entry name" value="MEMBRANE PROTEIN"/>
    <property type="match status" value="1"/>
</dbReference>
<organism evidence="1 2">
    <name type="scientific">Nonlabens tegetincola</name>
    <dbReference type="NCBI Taxonomy" id="323273"/>
    <lineage>
        <taxon>Bacteria</taxon>
        <taxon>Pseudomonadati</taxon>
        <taxon>Bacteroidota</taxon>
        <taxon>Flavobacteriia</taxon>
        <taxon>Flavobacteriales</taxon>
        <taxon>Flavobacteriaceae</taxon>
        <taxon>Nonlabens</taxon>
    </lineage>
</organism>
<dbReference type="EMBL" id="BBML01000003">
    <property type="protein sequence ID" value="GAK96868.1"/>
    <property type="molecule type" value="Genomic_DNA"/>
</dbReference>
<evidence type="ECO:0000313" key="1">
    <source>
        <dbReference type="EMBL" id="GAK96868.1"/>
    </source>
</evidence>
<dbReference type="Proteomes" id="UP000029221">
    <property type="component" value="Unassembled WGS sequence"/>
</dbReference>
<proteinExistence type="predicted"/>